<evidence type="ECO:0000313" key="9">
    <source>
        <dbReference type="Proteomes" id="UP000004207"/>
    </source>
</evidence>
<dbReference type="eggNOG" id="COG2980">
    <property type="taxonomic scope" value="Bacteria"/>
</dbReference>
<keyword evidence="3 6" id="KW-0564">Palmitate</keyword>
<dbReference type="PROSITE" id="PS51257">
    <property type="entry name" value="PROKAR_LIPOPROTEIN"/>
    <property type="match status" value="1"/>
</dbReference>
<comment type="function">
    <text evidence="6">Together with LptD, is involved in the assembly of lipopolysaccharide (LPS) at the surface of the outer membrane. Required for the proper assembly of LptD. Binds LPS and may serve as the LPS recognition site at the outer membrane.</text>
</comment>
<evidence type="ECO:0000256" key="5">
    <source>
        <dbReference type="ARBA" id="ARBA00023288"/>
    </source>
</evidence>
<keyword evidence="5 6" id="KW-0449">Lipoprotein</keyword>
<keyword evidence="1 6" id="KW-0732">Signal</keyword>
<keyword evidence="2 6" id="KW-0472">Membrane</keyword>
<sequence>MSINMKSKIMAMGATLLLAACGFHLKGTLPQNALVVKEWRVQGGGIQAELQAELQRAAASVNPQASAEVHVLSVDSKRDIATITRAAKLNEYLYSLHVVAQAYRNGKAWGEPMTVTVSRNMTYSDSEVLGKESEELALWRDIRTDAASQIVRRLGFLPKE</sequence>
<evidence type="ECO:0000256" key="3">
    <source>
        <dbReference type="ARBA" id="ARBA00023139"/>
    </source>
</evidence>
<feature type="chain" id="PRO_5008955284" description="LPS-assembly lipoprotein LptE" evidence="7">
    <location>
        <begin position="20"/>
        <end position="160"/>
    </location>
</feature>
<dbReference type="HAMAP" id="MF_01186">
    <property type="entry name" value="LPS_assembly_LptE"/>
    <property type="match status" value="1"/>
</dbReference>
<comment type="subcellular location">
    <subcellularLocation>
        <location evidence="6">Cell outer membrane</location>
        <topology evidence="6">Lipid-anchor</topology>
    </subcellularLocation>
</comment>
<dbReference type="AlphaFoldDB" id="F5S7J0"/>
<evidence type="ECO:0000256" key="1">
    <source>
        <dbReference type="ARBA" id="ARBA00022729"/>
    </source>
</evidence>
<comment type="similarity">
    <text evidence="6">Belongs to the LptE lipoprotein family.</text>
</comment>
<gene>
    <name evidence="6" type="primary">lptE</name>
    <name evidence="8" type="ORF">HMPREF0476_1173</name>
</gene>
<evidence type="ECO:0000256" key="7">
    <source>
        <dbReference type="SAM" id="SignalP"/>
    </source>
</evidence>
<protein>
    <recommendedName>
        <fullName evidence="6">LPS-assembly lipoprotein LptE</fullName>
    </recommendedName>
</protein>
<dbReference type="STRING" id="504.KKKWG1_1359"/>
<feature type="signal peptide" evidence="7">
    <location>
        <begin position="1"/>
        <end position="19"/>
    </location>
</feature>
<dbReference type="GO" id="GO:0009279">
    <property type="term" value="C:cell outer membrane"/>
    <property type="evidence" value="ECO:0007669"/>
    <property type="project" value="UniProtKB-SubCell"/>
</dbReference>
<name>F5S7J0_KINKI</name>
<dbReference type="Gene3D" id="3.30.160.150">
    <property type="entry name" value="Lipoprotein like domain"/>
    <property type="match status" value="1"/>
</dbReference>
<keyword evidence="9" id="KW-1185">Reference proteome</keyword>
<comment type="subunit">
    <text evidence="6">Component of the lipopolysaccharide transport and assembly complex. Interacts with LptD.</text>
</comment>
<dbReference type="PANTHER" id="PTHR38098">
    <property type="entry name" value="LPS-ASSEMBLY LIPOPROTEIN LPTE"/>
    <property type="match status" value="1"/>
</dbReference>
<keyword evidence="4 6" id="KW-0998">Cell outer membrane</keyword>
<dbReference type="HOGENOM" id="CLU_103309_0_1_4"/>
<comment type="caution">
    <text evidence="8">The sequence shown here is derived from an EMBL/GenBank/DDBJ whole genome shotgun (WGS) entry which is preliminary data.</text>
</comment>
<dbReference type="InterPro" id="IPR007485">
    <property type="entry name" value="LPS_assembly_LptE"/>
</dbReference>
<dbReference type="EMBL" id="AFHS01000038">
    <property type="protein sequence ID" value="EGK08972.1"/>
    <property type="molecule type" value="Genomic_DNA"/>
</dbReference>
<accession>F5S7J0</accession>
<dbReference type="Pfam" id="PF04390">
    <property type="entry name" value="LptE"/>
    <property type="match status" value="1"/>
</dbReference>
<dbReference type="GO" id="GO:0043165">
    <property type="term" value="P:Gram-negative-bacterium-type cell outer membrane assembly"/>
    <property type="evidence" value="ECO:0007669"/>
    <property type="project" value="UniProtKB-UniRule"/>
</dbReference>
<organism evidence="8 9">
    <name type="scientific">Kingella kingae ATCC 23330</name>
    <dbReference type="NCBI Taxonomy" id="887327"/>
    <lineage>
        <taxon>Bacteria</taxon>
        <taxon>Pseudomonadati</taxon>
        <taxon>Pseudomonadota</taxon>
        <taxon>Betaproteobacteria</taxon>
        <taxon>Neisseriales</taxon>
        <taxon>Neisseriaceae</taxon>
        <taxon>Kingella</taxon>
    </lineage>
</organism>
<dbReference type="PANTHER" id="PTHR38098:SF1">
    <property type="entry name" value="LPS-ASSEMBLY LIPOPROTEIN LPTE"/>
    <property type="match status" value="1"/>
</dbReference>
<reference evidence="8 9" key="1">
    <citation type="submission" date="2011-04" db="EMBL/GenBank/DDBJ databases">
        <authorList>
            <person name="Muzny D."/>
            <person name="Qin X."/>
            <person name="Deng J."/>
            <person name="Jiang H."/>
            <person name="Liu Y."/>
            <person name="Qu J."/>
            <person name="Song X.-Z."/>
            <person name="Zhang L."/>
            <person name="Thornton R."/>
            <person name="Coyle M."/>
            <person name="Francisco L."/>
            <person name="Jackson L."/>
            <person name="Javaid M."/>
            <person name="Korchina V."/>
            <person name="Kovar C."/>
            <person name="Mata R."/>
            <person name="Mathew T."/>
            <person name="Ngo R."/>
            <person name="Nguyen L."/>
            <person name="Nguyen N."/>
            <person name="Okwuonu G."/>
            <person name="Ongeri F."/>
            <person name="Pham C."/>
            <person name="Simmons D."/>
            <person name="Wilczek-Boney K."/>
            <person name="Hale W."/>
            <person name="Jakkamsetti A."/>
            <person name="Pham P."/>
            <person name="Ruth R."/>
            <person name="San Lucas F."/>
            <person name="Warren J."/>
            <person name="Zhang J."/>
            <person name="Zhao Z."/>
            <person name="Zhou C."/>
            <person name="Zhu D."/>
            <person name="Lee S."/>
            <person name="Bess C."/>
            <person name="Blankenburg K."/>
            <person name="Forbes L."/>
            <person name="Fu Q."/>
            <person name="Gubbala S."/>
            <person name="Hirani K."/>
            <person name="Jayaseelan J.C."/>
            <person name="Lara F."/>
            <person name="Munidasa M."/>
            <person name="Palculict T."/>
            <person name="Patil S."/>
            <person name="Pu L.-L."/>
            <person name="Saada N."/>
            <person name="Tang L."/>
            <person name="Weissenberger G."/>
            <person name="Zhu Y."/>
            <person name="Hemphill L."/>
            <person name="Shang Y."/>
            <person name="Youmans B."/>
            <person name="Ayvaz T."/>
            <person name="Ross M."/>
            <person name="Santibanez J."/>
            <person name="Aqrawi P."/>
            <person name="Gross S."/>
            <person name="Joshi V."/>
            <person name="Fowler G."/>
            <person name="Nazareth L."/>
            <person name="Reid J."/>
            <person name="Worley K."/>
            <person name="Petrosino J."/>
            <person name="Highlander S."/>
            <person name="Gibbs R."/>
        </authorList>
    </citation>
    <scope>NUCLEOTIDE SEQUENCE [LARGE SCALE GENOMIC DNA]</scope>
    <source>
        <strain evidence="8 9">ATCC 23330</strain>
    </source>
</reference>
<dbReference type="GO" id="GO:1990351">
    <property type="term" value="C:transporter complex"/>
    <property type="evidence" value="ECO:0007669"/>
    <property type="project" value="TreeGrafter"/>
</dbReference>
<evidence type="ECO:0000256" key="4">
    <source>
        <dbReference type="ARBA" id="ARBA00023237"/>
    </source>
</evidence>
<evidence type="ECO:0000313" key="8">
    <source>
        <dbReference type="EMBL" id="EGK08972.1"/>
    </source>
</evidence>
<dbReference type="Proteomes" id="UP000004207">
    <property type="component" value="Unassembled WGS sequence"/>
</dbReference>
<evidence type="ECO:0000256" key="6">
    <source>
        <dbReference type="HAMAP-Rule" id="MF_01186"/>
    </source>
</evidence>
<proteinExistence type="inferred from homology"/>
<evidence type="ECO:0000256" key="2">
    <source>
        <dbReference type="ARBA" id="ARBA00023136"/>
    </source>
</evidence>